<reference evidence="1" key="1">
    <citation type="submission" date="2009-10" db="EMBL/GenBank/DDBJ databases">
        <title>Diversity of trophic interactions inside an arsenic-rich microbial ecosystem.</title>
        <authorList>
            <person name="Bertin P.N."/>
            <person name="Heinrich-Salmeron A."/>
            <person name="Pelletier E."/>
            <person name="Goulhen-Chollet F."/>
            <person name="Arsene-Ploetze F."/>
            <person name="Gallien S."/>
            <person name="Calteau A."/>
            <person name="Vallenet D."/>
            <person name="Casiot C."/>
            <person name="Chane-Woon-Ming B."/>
            <person name="Giloteaux L."/>
            <person name="Barakat M."/>
            <person name="Bonnefoy V."/>
            <person name="Bruneel O."/>
            <person name="Chandler M."/>
            <person name="Cleiss J."/>
            <person name="Duran R."/>
            <person name="Elbaz-Poulichet F."/>
            <person name="Fonknechten N."/>
            <person name="Lauga B."/>
            <person name="Mornico D."/>
            <person name="Ortet P."/>
            <person name="Schaeffer C."/>
            <person name="Siguier P."/>
            <person name="Alexander Thil Smith A."/>
            <person name="Van Dorsselaer A."/>
            <person name="Weissenbach J."/>
            <person name="Medigue C."/>
            <person name="Le Paslier D."/>
        </authorList>
    </citation>
    <scope>NUCLEOTIDE SEQUENCE</scope>
</reference>
<keyword evidence="1" id="KW-0378">Hydrolase</keyword>
<evidence type="ECO:0000313" key="1">
    <source>
        <dbReference type="EMBL" id="CBI00332.1"/>
    </source>
</evidence>
<dbReference type="InterPro" id="IPR002825">
    <property type="entry name" value="Pept_S49_ser-pept_pro"/>
</dbReference>
<dbReference type="PANTHER" id="PTHR35984:SF1">
    <property type="entry name" value="PERIPLASMIC SERINE PROTEASE"/>
    <property type="match status" value="1"/>
</dbReference>
<dbReference type="InterPro" id="IPR029045">
    <property type="entry name" value="ClpP/crotonase-like_dom_sf"/>
</dbReference>
<name>E6PZH3_9ZZZZ</name>
<sequence>MAEICPRKCAKLSICVFILLVHQLNLDEGSLKMGAEQRKVLIRQIEEKRGSRVLCCLTSDREGMQGAIAKDFLYRFYLHLSKMKNLEKLDVFLFTLGGDTLAAYALSRLVRQYAKNVAILVPHMCLSGGTLFALGADQIVMTKLGTLSAIDPSINGPLNPISEATPQIGLPGQRVPIPVGVESVAGFKKLVADEWQLDEEGTSRAFSLLAEKVNPVLLGNLQRSKEQIVRLATSLMRLHVKPIDKEQIDTIVKTLV</sequence>
<dbReference type="EMBL" id="CABN01000124">
    <property type="protein sequence ID" value="CBI00332.1"/>
    <property type="molecule type" value="Genomic_DNA"/>
</dbReference>
<dbReference type="GO" id="GO:0008233">
    <property type="term" value="F:peptidase activity"/>
    <property type="evidence" value="ECO:0007669"/>
    <property type="project" value="UniProtKB-KW"/>
</dbReference>
<dbReference type="SUPFAM" id="SSF52096">
    <property type="entry name" value="ClpP/crotonase"/>
    <property type="match status" value="1"/>
</dbReference>
<accession>E6PZH3</accession>
<proteinExistence type="predicted"/>
<dbReference type="AlphaFoldDB" id="E6PZH3"/>
<dbReference type="GO" id="GO:0016020">
    <property type="term" value="C:membrane"/>
    <property type="evidence" value="ECO:0007669"/>
    <property type="project" value="InterPro"/>
</dbReference>
<organism evidence="1">
    <name type="scientific">mine drainage metagenome</name>
    <dbReference type="NCBI Taxonomy" id="410659"/>
    <lineage>
        <taxon>unclassified sequences</taxon>
        <taxon>metagenomes</taxon>
        <taxon>ecological metagenomes</taxon>
    </lineage>
</organism>
<dbReference type="Pfam" id="PF01972">
    <property type="entry name" value="SDH_protease"/>
    <property type="match status" value="1"/>
</dbReference>
<dbReference type="Gene3D" id="3.90.226.10">
    <property type="entry name" value="2-enoyl-CoA Hydratase, Chain A, domain 1"/>
    <property type="match status" value="1"/>
</dbReference>
<dbReference type="PANTHER" id="PTHR35984">
    <property type="entry name" value="PERIPLASMIC SERINE PROTEASE"/>
    <property type="match status" value="1"/>
</dbReference>
<dbReference type="GO" id="GO:0006508">
    <property type="term" value="P:proteolysis"/>
    <property type="evidence" value="ECO:0007669"/>
    <property type="project" value="UniProtKB-KW"/>
</dbReference>
<comment type="caution">
    <text evidence="1">The sequence shown here is derived from an EMBL/GenBank/DDBJ whole genome shotgun (WGS) entry which is preliminary data.</text>
</comment>
<gene>
    <name evidence="1" type="ORF">CARN3_1348</name>
</gene>
<protein>
    <submittedName>
        <fullName evidence="1">Periplasmic serine proteases</fullName>
    </submittedName>
</protein>
<keyword evidence="1" id="KW-0645">Protease</keyword>